<proteinExistence type="predicted"/>
<name>Q2GET9_EHRS3</name>
<dbReference type="KEGG" id="nse:NSE_0107"/>
<organism evidence="1 2">
    <name type="scientific">Ehrlichia sennetsu (strain ATCC VR-367 / Miyayama)</name>
    <name type="common">Neorickettsia sennetsu</name>
    <dbReference type="NCBI Taxonomy" id="222891"/>
    <lineage>
        <taxon>Bacteria</taxon>
        <taxon>Pseudomonadati</taxon>
        <taxon>Pseudomonadota</taxon>
        <taxon>Alphaproteobacteria</taxon>
        <taxon>Rickettsiales</taxon>
        <taxon>Anaplasmataceae</taxon>
        <taxon>Ehrlichia</taxon>
    </lineage>
</organism>
<dbReference type="EMBL" id="CP000237">
    <property type="protein sequence ID" value="ABD46364.1"/>
    <property type="molecule type" value="Genomic_DNA"/>
</dbReference>
<dbReference type="HOGENOM" id="CLU_902633_0_0_5"/>
<dbReference type="RefSeq" id="WP_011451513.1">
    <property type="nucleotide sequence ID" value="NC_007798.1"/>
</dbReference>
<gene>
    <name evidence="1" type="ordered locus">NSE_0107</name>
</gene>
<dbReference type="Proteomes" id="UP000001942">
    <property type="component" value="Chromosome"/>
</dbReference>
<protein>
    <recommendedName>
        <fullName evidence="3">Macro domain-containing protein</fullName>
    </recommendedName>
</protein>
<evidence type="ECO:0000313" key="1">
    <source>
        <dbReference type="EMBL" id="ABD46364.1"/>
    </source>
</evidence>
<dbReference type="OrthoDB" id="9841477at2"/>
<dbReference type="AlphaFoldDB" id="Q2GET9"/>
<sequence>MEEKKMLFLICIVPVFLLLLALAVALYKLCKKRAARSVLPDSGGTTGRFVQLEEEGGAEQVKPLPPEQRPSPQLERAQLGPLDIPVPGIGGCVLAREGILAVEPGMSGVGWYGNVVVLDPGGTIFHTRRYAGGGASGALYGALGVLNTFVERPLANRLGMSHVVYNPRIFKGRFWQACVIHLHSPDMSRLSRPPGTCARILRDQLYSLFIEAFALVQRERLPDTSVVMVPLVSSGIYSGNINREGYVRAFSDAFLTASHVFCGGTSLAAALGVREVRICCYGEGMQRALAEEMQQQAVGIGQQASIAK</sequence>
<reference evidence="1 2" key="1">
    <citation type="journal article" date="2006" name="PLoS Genet.">
        <title>Comparative genomics of emerging human ehrlichiosis agents.</title>
        <authorList>
            <person name="Dunning Hotopp J.C."/>
            <person name="Lin M."/>
            <person name="Madupu R."/>
            <person name="Crabtree J."/>
            <person name="Angiuoli S.V."/>
            <person name="Eisen J.A."/>
            <person name="Seshadri R."/>
            <person name="Ren Q."/>
            <person name="Wu M."/>
            <person name="Utterback T.R."/>
            <person name="Smith S."/>
            <person name="Lewis M."/>
            <person name="Khouri H."/>
            <person name="Zhang C."/>
            <person name="Niu H."/>
            <person name="Lin Q."/>
            <person name="Ohashi N."/>
            <person name="Zhi N."/>
            <person name="Nelson W."/>
            <person name="Brinkac L.M."/>
            <person name="Dodson R.J."/>
            <person name="Rosovitz M.J."/>
            <person name="Sundaram J."/>
            <person name="Daugherty S.C."/>
            <person name="Davidsen T."/>
            <person name="Durkin A.S."/>
            <person name="Gwinn M."/>
            <person name="Haft D.H."/>
            <person name="Selengut J.D."/>
            <person name="Sullivan S.A."/>
            <person name="Zafar N."/>
            <person name="Zhou L."/>
            <person name="Benahmed F."/>
            <person name="Forberger H."/>
            <person name="Halpin R."/>
            <person name="Mulligan S."/>
            <person name="Robinson J."/>
            <person name="White O."/>
            <person name="Rikihisa Y."/>
            <person name="Tettelin H."/>
        </authorList>
    </citation>
    <scope>NUCLEOTIDE SEQUENCE [LARGE SCALE GENOMIC DNA]</scope>
    <source>
        <strain evidence="2">ATCC VR-367 / Miyayama</strain>
    </source>
</reference>
<evidence type="ECO:0000313" key="2">
    <source>
        <dbReference type="Proteomes" id="UP000001942"/>
    </source>
</evidence>
<accession>Q2GET9</accession>
<evidence type="ECO:0008006" key="3">
    <source>
        <dbReference type="Google" id="ProtNLM"/>
    </source>
</evidence>
<keyword evidence="2" id="KW-1185">Reference proteome</keyword>